<dbReference type="NCBIfam" id="TIGR02138">
    <property type="entry name" value="phosphate_pstC"/>
    <property type="match status" value="1"/>
</dbReference>
<evidence type="ECO:0000313" key="12">
    <source>
        <dbReference type="EMBL" id="RZU45110.1"/>
    </source>
</evidence>
<keyword evidence="4" id="KW-1003">Cell membrane</keyword>
<comment type="subcellular location">
    <subcellularLocation>
        <location evidence="10">Cell inner membrane</location>
        <topology evidence="10">Multi-pass membrane protein</topology>
    </subcellularLocation>
    <subcellularLocation>
        <location evidence="1 9">Cell membrane</location>
        <topology evidence="1 9">Multi-pass membrane protein</topology>
    </subcellularLocation>
</comment>
<dbReference type="InterPro" id="IPR000515">
    <property type="entry name" value="MetI-like"/>
</dbReference>
<feature type="transmembrane region" description="Helical" evidence="9">
    <location>
        <begin position="146"/>
        <end position="165"/>
    </location>
</feature>
<dbReference type="PROSITE" id="PS50928">
    <property type="entry name" value="ABC_TM1"/>
    <property type="match status" value="1"/>
</dbReference>
<keyword evidence="7 9" id="KW-1133">Transmembrane helix</keyword>
<evidence type="ECO:0000256" key="9">
    <source>
        <dbReference type="RuleBase" id="RU363032"/>
    </source>
</evidence>
<dbReference type="PANTHER" id="PTHR30425">
    <property type="entry name" value="PHOSPHATE TRANSPORT SYSTEM PERMEASE PROTEIN PST"/>
    <property type="match status" value="1"/>
</dbReference>
<dbReference type="GO" id="GO:0005315">
    <property type="term" value="F:phosphate transmembrane transporter activity"/>
    <property type="evidence" value="ECO:0007669"/>
    <property type="project" value="InterPro"/>
</dbReference>
<feature type="transmembrane region" description="Helical" evidence="9">
    <location>
        <begin position="261"/>
        <end position="284"/>
    </location>
</feature>
<keyword evidence="13" id="KW-1185">Reference proteome</keyword>
<reference evidence="12 13" key="1">
    <citation type="submission" date="2019-02" db="EMBL/GenBank/DDBJ databases">
        <title>Genomic Encyclopedia of Type Strains, Phase IV (KMG-IV): sequencing the most valuable type-strain genomes for metagenomic binning, comparative biology and taxonomic classification.</title>
        <authorList>
            <person name="Goeker M."/>
        </authorList>
    </citation>
    <scope>NUCLEOTIDE SEQUENCE [LARGE SCALE GENOMIC DNA]</scope>
    <source>
        <strain evidence="12 13">DSM 105135</strain>
    </source>
</reference>
<keyword evidence="3 9" id="KW-0813">Transport</keyword>
<comment type="similarity">
    <text evidence="2 10">Belongs to the binding-protein-dependent transport system permease family. CysTW subfamily.</text>
</comment>
<dbReference type="SUPFAM" id="SSF161098">
    <property type="entry name" value="MetI-like"/>
    <property type="match status" value="1"/>
</dbReference>
<evidence type="ECO:0000313" key="13">
    <source>
        <dbReference type="Proteomes" id="UP000292423"/>
    </source>
</evidence>
<comment type="caution">
    <text evidence="10">Lacks conserved residue(s) required for the propagation of feature annotation.</text>
</comment>
<dbReference type="AlphaFoldDB" id="A0A4Q7Z455"/>
<organism evidence="12 13">
    <name type="scientific">Fluviicoccus keumensis</name>
    <dbReference type="NCBI Taxonomy" id="1435465"/>
    <lineage>
        <taxon>Bacteria</taxon>
        <taxon>Pseudomonadati</taxon>
        <taxon>Pseudomonadota</taxon>
        <taxon>Gammaproteobacteria</taxon>
        <taxon>Moraxellales</taxon>
        <taxon>Moraxellaceae</taxon>
        <taxon>Fluviicoccus</taxon>
    </lineage>
</organism>
<evidence type="ECO:0000256" key="10">
    <source>
        <dbReference type="RuleBase" id="RU363054"/>
    </source>
</evidence>
<name>A0A4Q7Z455_9GAMM</name>
<dbReference type="PANTHER" id="PTHR30425:SF1">
    <property type="entry name" value="PHOSPHATE TRANSPORT SYSTEM PERMEASE PROTEIN PSTC"/>
    <property type="match status" value="1"/>
</dbReference>
<feature type="transmembrane region" description="Helical" evidence="9">
    <location>
        <begin position="88"/>
        <end position="116"/>
    </location>
</feature>
<gene>
    <name evidence="12" type="ORF">EV700_1922</name>
</gene>
<keyword evidence="6 9" id="KW-0812">Transmembrane</keyword>
<dbReference type="InterPro" id="IPR011864">
    <property type="entry name" value="Phosphate_PstC"/>
</dbReference>
<evidence type="ECO:0000256" key="5">
    <source>
        <dbReference type="ARBA" id="ARBA00022592"/>
    </source>
</evidence>
<evidence type="ECO:0000256" key="6">
    <source>
        <dbReference type="ARBA" id="ARBA00022692"/>
    </source>
</evidence>
<keyword evidence="8 9" id="KW-0472">Membrane</keyword>
<feature type="domain" description="ABC transmembrane type-1" evidence="11">
    <location>
        <begin position="51"/>
        <end position="280"/>
    </location>
</feature>
<protein>
    <recommendedName>
        <fullName evidence="10">Phosphate transport system permease protein</fullName>
    </recommendedName>
</protein>
<evidence type="ECO:0000259" key="11">
    <source>
        <dbReference type="PROSITE" id="PS50928"/>
    </source>
</evidence>
<dbReference type="Proteomes" id="UP000292423">
    <property type="component" value="Unassembled WGS sequence"/>
</dbReference>
<evidence type="ECO:0000256" key="1">
    <source>
        <dbReference type="ARBA" id="ARBA00004651"/>
    </source>
</evidence>
<keyword evidence="5 10" id="KW-0592">Phosphate transport</keyword>
<evidence type="ECO:0000256" key="4">
    <source>
        <dbReference type="ARBA" id="ARBA00022475"/>
    </source>
</evidence>
<evidence type="ECO:0000256" key="3">
    <source>
        <dbReference type="ARBA" id="ARBA00022448"/>
    </source>
</evidence>
<proteinExistence type="inferred from homology"/>
<dbReference type="InterPro" id="IPR051124">
    <property type="entry name" value="Phosphate_Transport_Permease"/>
</dbReference>
<comment type="caution">
    <text evidence="12">The sequence shown here is derived from an EMBL/GenBank/DDBJ whole genome shotgun (WGS) entry which is preliminary data.</text>
</comment>
<accession>A0A4Q7Z455</accession>
<dbReference type="Pfam" id="PF00528">
    <property type="entry name" value="BPD_transp_1"/>
    <property type="match status" value="1"/>
</dbReference>
<evidence type="ECO:0000256" key="8">
    <source>
        <dbReference type="ARBA" id="ARBA00023136"/>
    </source>
</evidence>
<dbReference type="InterPro" id="IPR035906">
    <property type="entry name" value="MetI-like_sf"/>
</dbReference>
<dbReference type="EMBL" id="SHKX01000012">
    <property type="protein sequence ID" value="RZU45110.1"/>
    <property type="molecule type" value="Genomic_DNA"/>
</dbReference>
<evidence type="ECO:0000256" key="2">
    <source>
        <dbReference type="ARBA" id="ARBA00007069"/>
    </source>
</evidence>
<dbReference type="Gene3D" id="1.10.3720.10">
    <property type="entry name" value="MetI-like"/>
    <property type="match status" value="1"/>
</dbReference>
<feature type="transmembrane region" description="Helical" evidence="9">
    <location>
        <begin position="50"/>
        <end position="76"/>
    </location>
</feature>
<dbReference type="CDD" id="cd06261">
    <property type="entry name" value="TM_PBP2"/>
    <property type="match status" value="1"/>
</dbReference>
<sequence length="291" mass="30862">MTALLVLMLLGAIMATLAVGALPVFHQFGWSFLSGRDWNPVSGSFGALPAIYGTLVTSFIALLIAVPVSFFIAFFLTELCPQRLRGALNGVIELLAGIPSIIYGMWGLFVLAPLLASHVQPWLSHWLGHVWGLGALMQGPPIGIGLLPASLILAVMIVPFITAVMREVFAVVPPTLKEAGYGLGANTWEVMWDIVLPYTKVAITGGVMLGLGRALGETMAVTFMIGNANNIDIGLFNSGNSIASVIANEFAEASDPLHASALITLAFVLFVIAFIVLVLARALISLGNRHQ</sequence>
<dbReference type="GO" id="GO:0005886">
    <property type="term" value="C:plasma membrane"/>
    <property type="evidence" value="ECO:0007669"/>
    <property type="project" value="UniProtKB-SubCell"/>
</dbReference>
<dbReference type="GO" id="GO:0006817">
    <property type="term" value="P:phosphate ion transport"/>
    <property type="evidence" value="ECO:0007669"/>
    <property type="project" value="UniProtKB-KW"/>
</dbReference>
<evidence type="ECO:0000256" key="7">
    <source>
        <dbReference type="ARBA" id="ARBA00022989"/>
    </source>
</evidence>
<keyword evidence="10" id="KW-0997">Cell inner membrane</keyword>
<comment type="function">
    <text evidence="10">Part of the binding-protein-dependent transport system for phosphate; probably responsible for the translocation of the substrate across the membrane.</text>
</comment>